<evidence type="ECO:0000313" key="5">
    <source>
        <dbReference type="EMBL" id="MFD0891649.1"/>
    </source>
</evidence>
<evidence type="ECO:0000313" key="6">
    <source>
        <dbReference type="Proteomes" id="UP001597024"/>
    </source>
</evidence>
<dbReference type="PANTHER" id="PTHR47178:SF5">
    <property type="entry name" value="FAD-BINDING DOMAIN-CONTAINING PROTEIN"/>
    <property type="match status" value="1"/>
</dbReference>
<evidence type="ECO:0000256" key="3">
    <source>
        <dbReference type="ARBA" id="ARBA00023002"/>
    </source>
</evidence>
<keyword evidence="1" id="KW-0285">Flavoprotein</keyword>
<feature type="non-terminal residue" evidence="5">
    <location>
        <position position="1"/>
    </location>
</feature>
<evidence type="ECO:0000256" key="1">
    <source>
        <dbReference type="ARBA" id="ARBA00022630"/>
    </source>
</evidence>
<gene>
    <name evidence="5" type="ORF">ACFQ08_44470</name>
</gene>
<keyword evidence="4" id="KW-0503">Monooxygenase</keyword>
<dbReference type="PANTHER" id="PTHR47178">
    <property type="entry name" value="MONOOXYGENASE, FAD-BINDING"/>
    <property type="match status" value="1"/>
</dbReference>
<comment type="caution">
    <text evidence="5">The sequence shown here is derived from an EMBL/GenBank/DDBJ whole genome shotgun (WGS) entry which is preliminary data.</text>
</comment>
<name>A0ABW3E6B8_9ACTN</name>
<dbReference type="Gene3D" id="3.50.50.60">
    <property type="entry name" value="FAD/NAD(P)-binding domain"/>
    <property type="match status" value="1"/>
</dbReference>
<evidence type="ECO:0000256" key="4">
    <source>
        <dbReference type="ARBA" id="ARBA00023033"/>
    </source>
</evidence>
<dbReference type="Proteomes" id="UP001597024">
    <property type="component" value="Unassembled WGS sequence"/>
</dbReference>
<dbReference type="InterPro" id="IPR036188">
    <property type="entry name" value="FAD/NAD-bd_sf"/>
</dbReference>
<sequence length="185" mass="19968">RADGTVRAWFADGSADTADVLVGADGIGSAVRRQYLPHVRVTDTGKRMLMGATPLRAVAGTGLPELIGHSATSARLHGTTMAMGVLRFTRSPAAARKEWLPTMDFRAVAEAEDYMMWALPISQRRLGSARSPAAVWHLAKELVAGVHPTLRLVIGQAWPDLTVALRVGLIPPAPSCRNEHYLVRN</sequence>
<dbReference type="SUPFAM" id="SSF51905">
    <property type="entry name" value="FAD/NAD(P)-binding domain"/>
    <property type="match status" value="2"/>
</dbReference>
<proteinExistence type="predicted"/>
<protein>
    <submittedName>
        <fullName evidence="5">Uncharacterized protein</fullName>
    </submittedName>
</protein>
<dbReference type="EMBL" id="JBHTHX010003362">
    <property type="protein sequence ID" value="MFD0891649.1"/>
    <property type="molecule type" value="Genomic_DNA"/>
</dbReference>
<organism evidence="5 6">
    <name type="scientific">Streptosporangium algeriense</name>
    <dbReference type="NCBI Taxonomy" id="1682748"/>
    <lineage>
        <taxon>Bacteria</taxon>
        <taxon>Bacillati</taxon>
        <taxon>Actinomycetota</taxon>
        <taxon>Actinomycetes</taxon>
        <taxon>Streptosporangiales</taxon>
        <taxon>Streptosporangiaceae</taxon>
        <taxon>Streptosporangium</taxon>
    </lineage>
</organism>
<reference evidence="6" key="1">
    <citation type="journal article" date="2019" name="Int. J. Syst. Evol. Microbiol.">
        <title>The Global Catalogue of Microorganisms (GCM) 10K type strain sequencing project: providing services to taxonomists for standard genome sequencing and annotation.</title>
        <authorList>
            <consortium name="The Broad Institute Genomics Platform"/>
            <consortium name="The Broad Institute Genome Sequencing Center for Infectious Disease"/>
            <person name="Wu L."/>
            <person name="Ma J."/>
        </authorList>
    </citation>
    <scope>NUCLEOTIDE SEQUENCE [LARGE SCALE GENOMIC DNA]</scope>
    <source>
        <strain evidence="6">CCUG 62974</strain>
    </source>
</reference>
<keyword evidence="2" id="KW-0274">FAD</keyword>
<keyword evidence="3" id="KW-0560">Oxidoreductase</keyword>
<evidence type="ECO:0000256" key="2">
    <source>
        <dbReference type="ARBA" id="ARBA00022827"/>
    </source>
</evidence>
<keyword evidence="6" id="KW-1185">Reference proteome</keyword>
<accession>A0ABW3E6B8</accession>